<reference evidence="5" key="1">
    <citation type="submission" date="2023-06" db="EMBL/GenBank/DDBJ databases">
        <title>MT1 and MT2 Draft Genomes of Novel Species.</title>
        <authorList>
            <person name="Venkateswaran K."/>
        </authorList>
    </citation>
    <scope>NUCLEOTIDE SEQUENCE</scope>
    <source>
        <strain evidence="5">F6_8S_P_1B</strain>
    </source>
</reference>
<dbReference type="SUPFAM" id="SSF46785">
    <property type="entry name" value="Winged helix' DNA-binding domain"/>
    <property type="match status" value="1"/>
</dbReference>
<comment type="caution">
    <text evidence="5">The sequence shown here is derived from an EMBL/GenBank/DDBJ whole genome shotgun (WGS) entry which is preliminary data.</text>
</comment>
<evidence type="ECO:0000313" key="6">
    <source>
        <dbReference type="Proteomes" id="UP001174208"/>
    </source>
</evidence>
<dbReference type="Pfam" id="PF12840">
    <property type="entry name" value="HTH_20"/>
    <property type="match status" value="1"/>
</dbReference>
<dbReference type="NCBIfam" id="NF033788">
    <property type="entry name" value="HTH_metalloreg"/>
    <property type="match status" value="1"/>
</dbReference>
<dbReference type="InterPro" id="IPR051081">
    <property type="entry name" value="HTH_MetalResp_TranReg"/>
</dbReference>
<proteinExistence type="predicted"/>
<dbReference type="InterPro" id="IPR036388">
    <property type="entry name" value="WH-like_DNA-bd_sf"/>
</dbReference>
<keyword evidence="1" id="KW-0805">Transcription regulation</keyword>
<feature type="domain" description="HTH arsR-type" evidence="4">
    <location>
        <begin position="1"/>
        <end position="88"/>
    </location>
</feature>
<sequence>MSSDVFGALANPVRRAILTSLLEAPRSVNELAAGQPVGRPAVSEHLQVLVRAGLVRDERRGQQRIYHLEGAALAEAAEWLHPFERFWRGRLRALSAALDEEAAESEATTLGTTEGRL</sequence>
<keyword evidence="3" id="KW-0804">Transcription</keyword>
<evidence type="ECO:0000256" key="3">
    <source>
        <dbReference type="ARBA" id="ARBA00023163"/>
    </source>
</evidence>
<dbReference type="PRINTS" id="PR00778">
    <property type="entry name" value="HTHARSR"/>
</dbReference>
<dbReference type="Proteomes" id="UP001174208">
    <property type="component" value="Unassembled WGS sequence"/>
</dbReference>
<organism evidence="5 6">
    <name type="scientific">Leifsonia williamsii</name>
    <dbReference type="NCBI Taxonomy" id="3035919"/>
    <lineage>
        <taxon>Bacteria</taxon>
        <taxon>Bacillati</taxon>
        <taxon>Actinomycetota</taxon>
        <taxon>Actinomycetes</taxon>
        <taxon>Micrococcales</taxon>
        <taxon>Microbacteriaceae</taxon>
        <taxon>Leifsonia</taxon>
    </lineage>
</organism>
<dbReference type="CDD" id="cd00090">
    <property type="entry name" value="HTH_ARSR"/>
    <property type="match status" value="1"/>
</dbReference>
<accession>A0ABT8K968</accession>
<dbReference type="PANTHER" id="PTHR33154:SF33">
    <property type="entry name" value="TRANSCRIPTIONAL REPRESSOR SDPR"/>
    <property type="match status" value="1"/>
</dbReference>
<evidence type="ECO:0000313" key="5">
    <source>
        <dbReference type="EMBL" id="MDN4613990.1"/>
    </source>
</evidence>
<dbReference type="SMART" id="SM00418">
    <property type="entry name" value="HTH_ARSR"/>
    <property type="match status" value="1"/>
</dbReference>
<keyword evidence="6" id="KW-1185">Reference proteome</keyword>
<name>A0ABT8K968_9MICO</name>
<dbReference type="Gene3D" id="1.10.10.10">
    <property type="entry name" value="Winged helix-like DNA-binding domain superfamily/Winged helix DNA-binding domain"/>
    <property type="match status" value="1"/>
</dbReference>
<evidence type="ECO:0000259" key="4">
    <source>
        <dbReference type="PROSITE" id="PS50987"/>
    </source>
</evidence>
<dbReference type="InterPro" id="IPR036390">
    <property type="entry name" value="WH_DNA-bd_sf"/>
</dbReference>
<dbReference type="PROSITE" id="PS50987">
    <property type="entry name" value="HTH_ARSR_2"/>
    <property type="match status" value="1"/>
</dbReference>
<gene>
    <name evidence="5" type="ORF">P5G50_05935</name>
</gene>
<dbReference type="PANTHER" id="PTHR33154">
    <property type="entry name" value="TRANSCRIPTIONAL REGULATOR, ARSR FAMILY"/>
    <property type="match status" value="1"/>
</dbReference>
<evidence type="ECO:0000256" key="2">
    <source>
        <dbReference type="ARBA" id="ARBA00023125"/>
    </source>
</evidence>
<protein>
    <submittedName>
        <fullName evidence="5">Metalloregulator ArsR/SmtB family transcription factor</fullName>
    </submittedName>
</protein>
<dbReference type="InterPro" id="IPR011991">
    <property type="entry name" value="ArsR-like_HTH"/>
</dbReference>
<dbReference type="EMBL" id="JAROCF010000001">
    <property type="protein sequence ID" value="MDN4613990.1"/>
    <property type="molecule type" value="Genomic_DNA"/>
</dbReference>
<dbReference type="InterPro" id="IPR001845">
    <property type="entry name" value="HTH_ArsR_DNA-bd_dom"/>
</dbReference>
<evidence type="ECO:0000256" key="1">
    <source>
        <dbReference type="ARBA" id="ARBA00023015"/>
    </source>
</evidence>
<keyword evidence="2" id="KW-0238">DNA-binding</keyword>
<dbReference type="RefSeq" id="WP_301210427.1">
    <property type="nucleotide sequence ID" value="NZ_JAROCF010000001.1"/>
</dbReference>